<evidence type="ECO:0000256" key="3">
    <source>
        <dbReference type="ARBA" id="ARBA00022801"/>
    </source>
</evidence>
<evidence type="ECO:0000256" key="6">
    <source>
        <dbReference type="RuleBase" id="RU003435"/>
    </source>
</evidence>
<keyword evidence="1 6" id="KW-0645">Protease</keyword>
<dbReference type="PANTHER" id="PTHR11804:SF84">
    <property type="entry name" value="SACCHAROLYSIN"/>
    <property type="match status" value="1"/>
</dbReference>
<keyword evidence="5 6" id="KW-0482">Metalloprotease</keyword>
<evidence type="ECO:0000256" key="4">
    <source>
        <dbReference type="ARBA" id="ARBA00022833"/>
    </source>
</evidence>
<keyword evidence="2 6" id="KW-0479">Metal-binding</keyword>
<comment type="cofactor">
    <cofactor evidence="6">
        <name>Zn(2+)</name>
        <dbReference type="ChEBI" id="CHEBI:29105"/>
    </cofactor>
    <text evidence="6">Binds 1 zinc ion.</text>
</comment>
<evidence type="ECO:0000256" key="5">
    <source>
        <dbReference type="ARBA" id="ARBA00023049"/>
    </source>
</evidence>
<gene>
    <name evidence="8" type="ORF">GPZ80_02335</name>
</gene>
<dbReference type="InterPro" id="IPR001567">
    <property type="entry name" value="Pept_M3A_M3B_dom"/>
</dbReference>
<evidence type="ECO:0000256" key="1">
    <source>
        <dbReference type="ARBA" id="ARBA00022670"/>
    </source>
</evidence>
<evidence type="ECO:0000259" key="7">
    <source>
        <dbReference type="Pfam" id="PF01432"/>
    </source>
</evidence>
<evidence type="ECO:0000256" key="2">
    <source>
        <dbReference type="ARBA" id="ARBA00022723"/>
    </source>
</evidence>
<dbReference type="Proteomes" id="UP000734823">
    <property type="component" value="Unassembled WGS sequence"/>
</dbReference>
<organism evidence="8 9">
    <name type="scientific">Actinokineospora xionganensis</name>
    <dbReference type="NCBI Taxonomy" id="2684470"/>
    <lineage>
        <taxon>Bacteria</taxon>
        <taxon>Bacillati</taxon>
        <taxon>Actinomycetota</taxon>
        <taxon>Actinomycetes</taxon>
        <taxon>Pseudonocardiales</taxon>
        <taxon>Pseudonocardiaceae</taxon>
        <taxon>Actinokineospora</taxon>
    </lineage>
</organism>
<proteinExistence type="inferred from homology"/>
<dbReference type="Gene3D" id="1.10.1370.40">
    <property type="match status" value="1"/>
</dbReference>
<keyword evidence="3 6" id="KW-0378">Hydrolase</keyword>
<evidence type="ECO:0000313" key="9">
    <source>
        <dbReference type="Proteomes" id="UP000734823"/>
    </source>
</evidence>
<dbReference type="InterPro" id="IPR045090">
    <property type="entry name" value="Pept_M3A_M3B"/>
</dbReference>
<dbReference type="EMBL" id="JABVED010000001">
    <property type="protein sequence ID" value="MBC6446010.1"/>
    <property type="molecule type" value="Genomic_DNA"/>
</dbReference>
<keyword evidence="4 6" id="KW-0862">Zinc</keyword>
<comment type="caution">
    <text evidence="8">The sequence shown here is derived from an EMBL/GenBank/DDBJ whole genome shotgun (WGS) entry which is preliminary data.</text>
</comment>
<dbReference type="Pfam" id="PF01432">
    <property type="entry name" value="Peptidase_M3"/>
    <property type="match status" value="1"/>
</dbReference>
<sequence length="592" mass="66535">MSSDVVDAPERESLEALEADLAAMMARLRDIMADGLTEEGLVEVTAIYNNVAYIFLYLEANEEHVQYDRLLPWRDAFHRDEDLDRRMLALLTELVCADPEAEESRLAYIRQLQDKATQPDSEHERRIEELLAQAKGTLTDLRSAQSALLARLGLPDVASPTAAFYRLISDTPNPGTREKLARAWNMARDAVHDPLTEKIDRMVTVRREAAAVAGYPTPLAHTLTKCKVGEDEVERFIDGYLPKAVAGYERLGERVRATLEVDGHVADHFGHFMRTIAAGARTPLFRLDECLDFIFQVARSVFGLRLVRLPSGSEHVIRVRADSAAGEVGLINFDLWDTNTKTTGANHTKGLRNRTDWSGLVQTPVAYVSCRFQRGDSDINQITFQNVHSLFHEFGHAINHLLIRRRISNRSGLEYLPLERLEFLSMWFEKWVYHPEFESAVTLPGVGADAVRLCRRLKALEYQRTYVERAITAALDFEVHRAAEGGLAAAFATLDDRYGVARYCDLADFPVYFTWPMYQANPGANFAYLWGAADSVEKFLPYENLTLDEIEKRPGPDDAFASCLDFALPTHTPGTGAAVDFYDRVADNGGAR</sequence>
<feature type="domain" description="Peptidase M3A/M3B catalytic" evidence="7">
    <location>
        <begin position="170"/>
        <end position="490"/>
    </location>
</feature>
<protein>
    <recommendedName>
        <fullName evidence="7">Peptidase M3A/M3B catalytic domain-containing protein</fullName>
    </recommendedName>
</protein>
<dbReference type="SUPFAM" id="SSF55486">
    <property type="entry name" value="Metalloproteases ('zincins'), catalytic domain"/>
    <property type="match status" value="1"/>
</dbReference>
<comment type="similarity">
    <text evidence="6">Belongs to the peptidase M3 family.</text>
</comment>
<reference evidence="8 9" key="1">
    <citation type="submission" date="2020-06" db="EMBL/GenBank/DDBJ databases">
        <title>Actinokineospora xiongansis sp. nov., isolated from soil of Baiyangdian.</title>
        <authorList>
            <person name="Zhang X."/>
        </authorList>
    </citation>
    <scope>NUCLEOTIDE SEQUENCE [LARGE SCALE GENOMIC DNA]</scope>
    <source>
        <strain evidence="8 9">HBU206404</strain>
    </source>
</reference>
<evidence type="ECO:0000313" key="8">
    <source>
        <dbReference type="EMBL" id="MBC6446010.1"/>
    </source>
</evidence>
<dbReference type="PANTHER" id="PTHR11804">
    <property type="entry name" value="PROTEASE M3 THIMET OLIGOPEPTIDASE-RELATED"/>
    <property type="match status" value="1"/>
</dbReference>
<dbReference type="RefSeq" id="WP_187218059.1">
    <property type="nucleotide sequence ID" value="NZ_JABVED010000001.1"/>
</dbReference>
<accession>A0ABR7L042</accession>
<keyword evidence="9" id="KW-1185">Reference proteome</keyword>
<name>A0ABR7L042_9PSEU</name>